<dbReference type="GO" id="GO:0008270">
    <property type="term" value="F:zinc ion binding"/>
    <property type="evidence" value="ECO:0007669"/>
    <property type="project" value="UniProtKB-UniRule"/>
</dbReference>
<evidence type="ECO:0000256" key="14">
    <source>
        <dbReference type="HAMAP-Rule" id="MF_00440"/>
    </source>
</evidence>
<organism evidence="16 17">
    <name type="scientific">Eubacterium pyruvativorans</name>
    <dbReference type="NCBI Taxonomy" id="155865"/>
    <lineage>
        <taxon>Bacteria</taxon>
        <taxon>Bacillati</taxon>
        <taxon>Bacillota</taxon>
        <taxon>Clostridia</taxon>
        <taxon>Eubacteriales</taxon>
        <taxon>Eubacteriaceae</taxon>
        <taxon>Eubacterium</taxon>
    </lineage>
</organism>
<evidence type="ECO:0000256" key="3">
    <source>
        <dbReference type="ARBA" id="ARBA00022679"/>
    </source>
</evidence>
<comment type="cofactor">
    <cofactor evidence="14">
        <name>Zn(2+)</name>
        <dbReference type="ChEBI" id="CHEBI:29105"/>
    </cofactor>
    <text evidence="14">Binds 1 zinc ion.</text>
</comment>
<keyword evidence="8 14" id="KW-0805">Transcription regulation</keyword>
<evidence type="ECO:0000313" key="16">
    <source>
        <dbReference type="EMBL" id="SFU44136.1"/>
    </source>
</evidence>
<sequence length="385" mass="43576">MRCPFCDNPDTRVLDSRQTEDGHVIRRRRICDACGKRFTTYEKAEISILMIVKKDGRREAFDRQKVAGGIIRACEKRPVSMEEINEMAARIERKAQAAGRSEVTSDYIGELVMDELRAVDQVAYIRFASVYRQFANVEKFAEEIDKLRQVGSARARHGIRIAIDGPSGAGKSTIAKRVAARLGFDYIDTGAMYRSIGLKMARSGFFGEDGMHGGAVDPSREIDPDRLSSVLAETEIDFREGKVYLDGEDVESEIRNSEISKAASACAQIGIVREKLVDIQREIGSRKNVVMDGRDIGTNVFRDAEYKFFLTAAPEERAKRRFLELKEKGQDVVYEDILKDVEERDYRDTHRELNPLRKAEDAVEIDSTHMTIEEVVDEICSRVTI</sequence>
<keyword evidence="14" id="KW-0479">Metal-binding</keyword>
<evidence type="ECO:0000313" key="17">
    <source>
        <dbReference type="Proteomes" id="UP000198817"/>
    </source>
</evidence>
<dbReference type="Pfam" id="PF03477">
    <property type="entry name" value="ATP-cone"/>
    <property type="match status" value="1"/>
</dbReference>
<keyword evidence="6 14" id="KW-0862">Zinc</keyword>
<keyword evidence="17" id="KW-1185">Reference proteome</keyword>
<evidence type="ECO:0000256" key="10">
    <source>
        <dbReference type="ARBA" id="ARBA00023163"/>
    </source>
</evidence>
<dbReference type="Pfam" id="PF22811">
    <property type="entry name" value="Zn_ribbon_NrdR"/>
    <property type="match status" value="1"/>
</dbReference>
<dbReference type="GO" id="GO:0036430">
    <property type="term" value="F:CMP kinase activity"/>
    <property type="evidence" value="ECO:0007669"/>
    <property type="project" value="RHEA"/>
</dbReference>
<dbReference type="EMBL" id="FPBT01000005">
    <property type="protein sequence ID" value="SFU44136.1"/>
    <property type="molecule type" value="Genomic_DNA"/>
</dbReference>
<dbReference type="PANTHER" id="PTHR30455">
    <property type="entry name" value="TRANSCRIPTIONAL REPRESSOR NRDR"/>
    <property type="match status" value="1"/>
</dbReference>
<dbReference type="SUPFAM" id="SSF52540">
    <property type="entry name" value="P-loop containing nucleoside triphosphate hydrolases"/>
    <property type="match status" value="2"/>
</dbReference>
<dbReference type="GO" id="GO:0005524">
    <property type="term" value="F:ATP binding"/>
    <property type="evidence" value="ECO:0007669"/>
    <property type="project" value="UniProtKB-UniRule"/>
</dbReference>
<dbReference type="GeneID" id="78354469"/>
<dbReference type="Gene3D" id="3.40.50.300">
    <property type="entry name" value="P-loop containing nucleotide triphosphate hydrolases"/>
    <property type="match status" value="1"/>
</dbReference>
<keyword evidence="9 14" id="KW-0238">DNA-binding</keyword>
<dbReference type="GO" id="GO:0005737">
    <property type="term" value="C:cytoplasm"/>
    <property type="evidence" value="ECO:0007669"/>
    <property type="project" value="UniProtKB-SubCell"/>
</dbReference>
<comment type="catalytic activity">
    <reaction evidence="11 13">
        <text>dCMP + ATP = dCDP + ADP</text>
        <dbReference type="Rhea" id="RHEA:25094"/>
        <dbReference type="ChEBI" id="CHEBI:30616"/>
        <dbReference type="ChEBI" id="CHEBI:57566"/>
        <dbReference type="ChEBI" id="CHEBI:58593"/>
        <dbReference type="ChEBI" id="CHEBI:456216"/>
        <dbReference type="EC" id="2.7.4.25"/>
    </reaction>
</comment>
<evidence type="ECO:0000256" key="13">
    <source>
        <dbReference type="HAMAP-Rule" id="MF_00238"/>
    </source>
</evidence>
<feature type="domain" description="ATP-cone" evidence="15">
    <location>
        <begin position="49"/>
        <end position="139"/>
    </location>
</feature>
<evidence type="ECO:0000256" key="2">
    <source>
        <dbReference type="ARBA" id="ARBA00022491"/>
    </source>
</evidence>
<dbReference type="NCBIfam" id="TIGR00244">
    <property type="entry name" value="transcriptional regulator NrdR"/>
    <property type="match status" value="1"/>
</dbReference>
<keyword evidence="13" id="KW-0963">Cytoplasm</keyword>
<dbReference type="HAMAP" id="MF_00440">
    <property type="entry name" value="NrdR"/>
    <property type="match status" value="1"/>
</dbReference>
<dbReference type="PANTHER" id="PTHR30455:SF2">
    <property type="entry name" value="TRANSCRIPTIONAL REPRESSOR NRDR"/>
    <property type="match status" value="1"/>
</dbReference>
<dbReference type="GO" id="GO:0006220">
    <property type="term" value="P:pyrimidine nucleotide metabolic process"/>
    <property type="evidence" value="ECO:0007669"/>
    <property type="project" value="UniProtKB-UniRule"/>
</dbReference>
<dbReference type="InterPro" id="IPR011994">
    <property type="entry name" value="Cytidylate_kinase_dom"/>
</dbReference>
<keyword evidence="7 13" id="KW-0067">ATP-binding</keyword>
<dbReference type="PROSITE" id="PS51161">
    <property type="entry name" value="ATP_CONE"/>
    <property type="match status" value="1"/>
</dbReference>
<dbReference type="InterPro" id="IPR005144">
    <property type="entry name" value="ATP-cone_dom"/>
</dbReference>
<comment type="catalytic activity">
    <reaction evidence="12 13">
        <text>CMP + ATP = CDP + ADP</text>
        <dbReference type="Rhea" id="RHEA:11600"/>
        <dbReference type="ChEBI" id="CHEBI:30616"/>
        <dbReference type="ChEBI" id="CHEBI:58069"/>
        <dbReference type="ChEBI" id="CHEBI:60377"/>
        <dbReference type="ChEBI" id="CHEBI:456216"/>
        <dbReference type="EC" id="2.7.4.25"/>
    </reaction>
</comment>
<keyword evidence="10 14" id="KW-0804">Transcription</keyword>
<comment type="similarity">
    <text evidence="14">Belongs to the NrdR family.</text>
</comment>
<keyword evidence="14" id="KW-0863">Zinc-finger</keyword>
<dbReference type="EC" id="2.7.4.25" evidence="13"/>
<evidence type="ECO:0000256" key="9">
    <source>
        <dbReference type="ARBA" id="ARBA00023125"/>
    </source>
</evidence>
<dbReference type="GO" id="GO:0045892">
    <property type="term" value="P:negative regulation of DNA-templated transcription"/>
    <property type="evidence" value="ECO:0007669"/>
    <property type="project" value="UniProtKB-UniRule"/>
</dbReference>
<dbReference type="STRING" id="155865.SAMN05216515_10613"/>
<dbReference type="HAMAP" id="MF_00238">
    <property type="entry name" value="Cytidyl_kinase_type1"/>
    <property type="match status" value="1"/>
</dbReference>
<dbReference type="GO" id="GO:0003677">
    <property type="term" value="F:DNA binding"/>
    <property type="evidence" value="ECO:0007669"/>
    <property type="project" value="UniProtKB-KW"/>
</dbReference>
<evidence type="ECO:0000256" key="5">
    <source>
        <dbReference type="ARBA" id="ARBA00022777"/>
    </source>
</evidence>
<keyword evidence="2 14" id="KW-0678">Repressor</keyword>
<evidence type="ECO:0000256" key="11">
    <source>
        <dbReference type="ARBA" id="ARBA00047615"/>
    </source>
</evidence>
<comment type="function">
    <text evidence="14">Negatively regulates transcription of bacterial ribonucleotide reductase nrd genes and operons by binding to NrdR-boxes.</text>
</comment>
<dbReference type="InterPro" id="IPR003796">
    <property type="entry name" value="RNR_NrdR-like"/>
</dbReference>
<evidence type="ECO:0000256" key="12">
    <source>
        <dbReference type="ARBA" id="ARBA00048478"/>
    </source>
</evidence>
<dbReference type="CDD" id="cd02020">
    <property type="entry name" value="CMPK"/>
    <property type="match status" value="1"/>
</dbReference>
<evidence type="ECO:0000256" key="7">
    <source>
        <dbReference type="ARBA" id="ARBA00022840"/>
    </source>
</evidence>
<evidence type="ECO:0000256" key="1">
    <source>
        <dbReference type="ARBA" id="ARBA00009427"/>
    </source>
</evidence>
<name>A0A1I7G7B7_9FIRM</name>
<dbReference type="InterPro" id="IPR027417">
    <property type="entry name" value="P-loop_NTPase"/>
</dbReference>
<accession>A0A1I7G7B7</accession>
<evidence type="ECO:0000256" key="6">
    <source>
        <dbReference type="ARBA" id="ARBA00022833"/>
    </source>
</evidence>
<dbReference type="Proteomes" id="UP000198817">
    <property type="component" value="Unassembled WGS sequence"/>
</dbReference>
<keyword evidence="3 13" id="KW-0808">Transferase</keyword>
<keyword evidence="4 13" id="KW-0547">Nucleotide-binding</keyword>
<evidence type="ECO:0000256" key="8">
    <source>
        <dbReference type="ARBA" id="ARBA00023015"/>
    </source>
</evidence>
<comment type="similarity">
    <text evidence="1 13">Belongs to the cytidylate kinase family. Type 1 subfamily.</text>
</comment>
<comment type="subcellular location">
    <subcellularLocation>
        <location evidence="13">Cytoplasm</location>
    </subcellularLocation>
</comment>
<dbReference type="InterPro" id="IPR055173">
    <property type="entry name" value="NrdR-like_N"/>
</dbReference>
<proteinExistence type="inferred from homology"/>
<feature type="zinc finger region" evidence="14">
    <location>
        <begin position="3"/>
        <end position="34"/>
    </location>
</feature>
<dbReference type="NCBIfam" id="TIGR00017">
    <property type="entry name" value="cmk"/>
    <property type="match status" value="1"/>
</dbReference>
<evidence type="ECO:0000259" key="15">
    <source>
        <dbReference type="PROSITE" id="PS51161"/>
    </source>
</evidence>
<feature type="binding site" evidence="13">
    <location>
        <begin position="165"/>
        <end position="173"/>
    </location>
    <ligand>
        <name>ATP</name>
        <dbReference type="ChEBI" id="CHEBI:30616"/>
    </ligand>
</feature>
<dbReference type="InterPro" id="IPR003136">
    <property type="entry name" value="Cytidylate_kin"/>
</dbReference>
<evidence type="ECO:0000256" key="4">
    <source>
        <dbReference type="ARBA" id="ARBA00022741"/>
    </source>
</evidence>
<protein>
    <recommendedName>
        <fullName evidence="13 14">Multifunctional fusion protein</fullName>
    </recommendedName>
    <domain>
        <recommendedName>
            <fullName evidence="13">Cytidylate kinase</fullName>
            <shortName evidence="13">CK</shortName>
            <ecNumber evidence="13">2.7.4.25</ecNumber>
        </recommendedName>
        <alternativeName>
            <fullName evidence="13">Cytidine monophosphate kinase</fullName>
            <shortName evidence="13">CMP kinase</shortName>
        </alternativeName>
    </domain>
    <domain>
        <recommendedName>
            <fullName evidence="14">Transcriptional repressor NrdR</fullName>
        </recommendedName>
    </domain>
</protein>
<gene>
    <name evidence="14" type="primary">nrdR</name>
    <name evidence="13" type="synonym">cmk</name>
    <name evidence="16" type="ORF">SAMN05216508_10512</name>
</gene>
<dbReference type="RefSeq" id="WP_336433258.1">
    <property type="nucleotide sequence ID" value="NZ_FNBF01000009.1"/>
</dbReference>
<keyword evidence="5 13" id="KW-0418">Kinase</keyword>
<dbReference type="GO" id="GO:0036431">
    <property type="term" value="F:dCMP kinase activity"/>
    <property type="evidence" value="ECO:0007669"/>
    <property type="project" value="InterPro"/>
</dbReference>
<reference evidence="16 17" key="1">
    <citation type="submission" date="2016-10" db="EMBL/GenBank/DDBJ databases">
        <authorList>
            <person name="de Groot N.N."/>
        </authorList>
    </citation>
    <scope>NUCLEOTIDE SEQUENCE [LARGE SCALE GENOMIC DNA]</scope>
    <source>
        <strain evidence="16 17">KHGC13</strain>
    </source>
</reference>
<dbReference type="Pfam" id="PF02224">
    <property type="entry name" value="Cytidylate_kin"/>
    <property type="match status" value="1"/>
</dbReference>
<dbReference type="AlphaFoldDB" id="A0A1I7G7B7"/>